<accession>A0A0S4LPK0</accession>
<evidence type="ECO:0000313" key="1">
    <source>
        <dbReference type="EMBL" id="CUS39511.1"/>
    </source>
</evidence>
<name>A0A0S4LPK0_9BACT</name>
<protein>
    <submittedName>
        <fullName evidence="1">Uncharacterized protein</fullName>
    </submittedName>
</protein>
<gene>
    <name evidence="1" type="ORF">COMA1_80061</name>
</gene>
<proteinExistence type="predicted"/>
<dbReference type="Proteomes" id="UP000199032">
    <property type="component" value="Unassembled WGS sequence"/>
</dbReference>
<evidence type="ECO:0000313" key="2">
    <source>
        <dbReference type="Proteomes" id="UP000199032"/>
    </source>
</evidence>
<dbReference type="AlphaFoldDB" id="A0A0S4LPK0"/>
<sequence>MMLGGTGNVIVRLSAVTIAGWDWALSVALVFDRRDLRERGEVFRETEAMNRSRDRAP</sequence>
<dbReference type="EMBL" id="CZQA01000014">
    <property type="protein sequence ID" value="CUS39511.1"/>
    <property type="molecule type" value="Genomic_DNA"/>
</dbReference>
<keyword evidence="2" id="KW-1185">Reference proteome</keyword>
<reference evidence="1 2" key="1">
    <citation type="submission" date="2015-10" db="EMBL/GenBank/DDBJ databases">
        <authorList>
            <person name="Gilbert D.G."/>
        </authorList>
    </citation>
    <scope>NUCLEOTIDE SEQUENCE [LARGE SCALE GENOMIC DNA]</scope>
    <source>
        <strain evidence="1">COMA1</strain>
    </source>
</reference>
<organism evidence="1 2">
    <name type="scientific">Candidatus Nitrospira nitrosa</name>
    <dbReference type="NCBI Taxonomy" id="1742972"/>
    <lineage>
        <taxon>Bacteria</taxon>
        <taxon>Pseudomonadati</taxon>
        <taxon>Nitrospirota</taxon>
        <taxon>Nitrospiria</taxon>
        <taxon>Nitrospirales</taxon>
        <taxon>Nitrospiraceae</taxon>
        <taxon>Nitrospira</taxon>
    </lineage>
</organism>